<dbReference type="Pfam" id="PF01498">
    <property type="entry name" value="HTH_Tnp_Tc3_2"/>
    <property type="match status" value="1"/>
</dbReference>
<evidence type="ECO:0000259" key="1">
    <source>
        <dbReference type="Pfam" id="PF01498"/>
    </source>
</evidence>
<keyword evidence="4" id="KW-1185">Reference proteome</keyword>
<dbReference type="Proteomes" id="UP001566132">
    <property type="component" value="Unassembled WGS sequence"/>
</dbReference>
<evidence type="ECO:0000313" key="4">
    <source>
        <dbReference type="Proteomes" id="UP001566132"/>
    </source>
</evidence>
<evidence type="ECO:0000313" key="3">
    <source>
        <dbReference type="EMBL" id="KAL1492282.1"/>
    </source>
</evidence>
<proteinExistence type="predicted"/>
<comment type="caution">
    <text evidence="3">The sequence shown here is derived from an EMBL/GenBank/DDBJ whole genome shotgun (WGS) entry which is preliminary data.</text>
</comment>
<evidence type="ECO:0000259" key="2">
    <source>
        <dbReference type="Pfam" id="PF16087"/>
    </source>
</evidence>
<protein>
    <recommendedName>
        <fullName evidence="5">DUF4817 domain-containing protein</fullName>
    </recommendedName>
</protein>
<dbReference type="Pfam" id="PF16087">
    <property type="entry name" value="DUF4817"/>
    <property type="match status" value="1"/>
</dbReference>
<dbReference type="PANTHER" id="PTHR47326:SF1">
    <property type="entry name" value="HTH PSQ-TYPE DOMAIN-CONTAINING PROTEIN"/>
    <property type="match status" value="1"/>
</dbReference>
<organism evidence="3 4">
    <name type="scientific">Hypothenemus hampei</name>
    <name type="common">Coffee berry borer</name>
    <dbReference type="NCBI Taxonomy" id="57062"/>
    <lineage>
        <taxon>Eukaryota</taxon>
        <taxon>Metazoa</taxon>
        <taxon>Ecdysozoa</taxon>
        <taxon>Arthropoda</taxon>
        <taxon>Hexapoda</taxon>
        <taxon>Insecta</taxon>
        <taxon>Pterygota</taxon>
        <taxon>Neoptera</taxon>
        <taxon>Endopterygota</taxon>
        <taxon>Coleoptera</taxon>
        <taxon>Polyphaga</taxon>
        <taxon>Cucujiformia</taxon>
        <taxon>Curculionidae</taxon>
        <taxon>Scolytinae</taxon>
        <taxon>Hypothenemus</taxon>
    </lineage>
</organism>
<dbReference type="AlphaFoldDB" id="A0ABD1ECA4"/>
<sequence length="263" mass="31061">MNNEFTDMLEAYFLSNKNSGEAQRLYSTRFPERQVPDRRKFSRLEENLRLYGAFKKPKKINREFNENVELNILLSVEENPKTSAREIAETLNSSKDTVQKVLNKHKYHPYIAQKVHHLNANDPGRRIEFSINFLNHTEADPLFYTKIIWSDECTFNNNRTYNRSIHRLNVWCGVFYNQLLGLFFIEGTLNQERYHELLTGHIDNFLDNLPLQQLNNIYFQQDGAAPHNARINVDWLNARFREKWIGTNSPFRWSSSVTGPFSP</sequence>
<dbReference type="Gene3D" id="3.30.420.10">
    <property type="entry name" value="Ribonuclease H-like superfamily/Ribonuclease H"/>
    <property type="match status" value="1"/>
</dbReference>
<name>A0ABD1ECA4_HYPHA</name>
<accession>A0ABD1ECA4</accession>
<dbReference type="InterPro" id="IPR032135">
    <property type="entry name" value="DUF4817"/>
</dbReference>
<reference evidence="3 4" key="1">
    <citation type="submission" date="2024-05" db="EMBL/GenBank/DDBJ databases">
        <title>Genetic variation in Jamaican populations of the coffee berry borer (Hypothenemus hampei).</title>
        <authorList>
            <person name="Errbii M."/>
            <person name="Myrie A."/>
        </authorList>
    </citation>
    <scope>NUCLEOTIDE SEQUENCE [LARGE SCALE GENOMIC DNA]</scope>
    <source>
        <strain evidence="3">JA-Hopewell-2020-01-JO</strain>
        <tissue evidence="3">Whole body</tissue>
    </source>
</reference>
<dbReference type="EMBL" id="JBDJPC010000009">
    <property type="protein sequence ID" value="KAL1492282.1"/>
    <property type="molecule type" value="Genomic_DNA"/>
</dbReference>
<feature type="domain" description="Transposase Tc1-like" evidence="1">
    <location>
        <begin position="71"/>
        <end position="135"/>
    </location>
</feature>
<dbReference type="PANTHER" id="PTHR47326">
    <property type="entry name" value="TRANSPOSABLE ELEMENT TC3 TRANSPOSASE-LIKE PROTEIN"/>
    <property type="match status" value="1"/>
</dbReference>
<evidence type="ECO:0008006" key="5">
    <source>
        <dbReference type="Google" id="ProtNLM"/>
    </source>
</evidence>
<dbReference type="InterPro" id="IPR036397">
    <property type="entry name" value="RNaseH_sf"/>
</dbReference>
<feature type="domain" description="DUF4817" evidence="2">
    <location>
        <begin position="7"/>
        <end position="52"/>
    </location>
</feature>
<gene>
    <name evidence="3" type="ORF">ABEB36_012756</name>
</gene>
<dbReference type="InterPro" id="IPR002492">
    <property type="entry name" value="Transposase_Tc1-like"/>
</dbReference>